<comment type="caution">
    <text evidence="1">The sequence shown here is derived from an EMBL/GenBank/DDBJ whole genome shotgun (WGS) entry which is preliminary data.</text>
</comment>
<reference evidence="1" key="1">
    <citation type="submission" date="2021-06" db="EMBL/GenBank/DDBJ databases">
        <authorList>
            <person name="Kallberg Y."/>
            <person name="Tangrot J."/>
            <person name="Rosling A."/>
        </authorList>
    </citation>
    <scope>NUCLEOTIDE SEQUENCE</scope>
    <source>
        <strain evidence="1">MA453B</strain>
    </source>
</reference>
<accession>A0A9N9NPR2</accession>
<keyword evidence="2" id="KW-1185">Reference proteome</keyword>
<evidence type="ECO:0000313" key="2">
    <source>
        <dbReference type="Proteomes" id="UP000789405"/>
    </source>
</evidence>
<name>A0A9N9NPR2_9GLOM</name>
<dbReference type="AlphaFoldDB" id="A0A9N9NPR2"/>
<protein>
    <submittedName>
        <fullName evidence="1">12844_t:CDS:1</fullName>
    </submittedName>
</protein>
<dbReference type="Proteomes" id="UP000789405">
    <property type="component" value="Unassembled WGS sequence"/>
</dbReference>
<sequence>DQQKAFDYVDHTFLQLVLEKMNFNLKFKNLVGNLFTMLSELFRVGKGVYKDIQGVGSLSDWLEIYRLFDLYERASSARINNQKTQIVPLTIIARRANLLDIIDFKVIEESDTFKLLGYEIYANGQPKKNLWPSTITKLKDILSKLIARNLSFKGRILIVKSLILSRICSMDQGELQDAPK</sequence>
<evidence type="ECO:0000313" key="1">
    <source>
        <dbReference type="EMBL" id="CAG8752400.1"/>
    </source>
</evidence>
<proteinExistence type="predicted"/>
<gene>
    <name evidence="1" type="ORF">DERYTH_LOCUS17022</name>
</gene>
<dbReference type="OrthoDB" id="2417874at2759"/>
<dbReference type="EMBL" id="CAJVPY010015557">
    <property type="protein sequence ID" value="CAG8752400.1"/>
    <property type="molecule type" value="Genomic_DNA"/>
</dbReference>
<feature type="non-terminal residue" evidence="1">
    <location>
        <position position="180"/>
    </location>
</feature>
<organism evidence="1 2">
    <name type="scientific">Dentiscutata erythropus</name>
    <dbReference type="NCBI Taxonomy" id="1348616"/>
    <lineage>
        <taxon>Eukaryota</taxon>
        <taxon>Fungi</taxon>
        <taxon>Fungi incertae sedis</taxon>
        <taxon>Mucoromycota</taxon>
        <taxon>Glomeromycotina</taxon>
        <taxon>Glomeromycetes</taxon>
        <taxon>Diversisporales</taxon>
        <taxon>Gigasporaceae</taxon>
        <taxon>Dentiscutata</taxon>
    </lineage>
</organism>